<dbReference type="SUPFAM" id="SSF56112">
    <property type="entry name" value="Protein kinase-like (PK-like)"/>
    <property type="match status" value="1"/>
</dbReference>
<proteinExistence type="predicted"/>
<gene>
    <name evidence="2" type="ORF">P3X46_011082</name>
</gene>
<protein>
    <recommendedName>
        <fullName evidence="1">Protein kinase domain-containing protein</fullName>
    </recommendedName>
</protein>
<evidence type="ECO:0000313" key="2">
    <source>
        <dbReference type="EMBL" id="KAJ9179273.1"/>
    </source>
</evidence>
<sequence length="314" mass="35212">MALKLQLSCYLSRQSKAARNFKQRLEMALLQSQFQLNLINCLCLCVQLLVIVHHRNLVSLIGYCNDRHNMALVYEYMVKGNLQEHLSEKSGSILTWKERFQIAVDAAYGLEYLHNGCKPPIIHRDLKTSNILLNEKLQAKIADFGLSRAFTNESGSHIITCPAGTFGYLDPEAQASGNFSKKSDIYSFGIILLELITGQPAIARSIDGNFICIHQRIRPIIERGDIQSIVDPRLRGEFDANSAWKVVEIAFACVSNTAIQRPDMSHVLAELQECLATVMAVEDSQTMEARAIRSSNSLRMSHLDIDTDMALSPR</sequence>
<dbReference type="PANTHER" id="PTHR45631:SF212">
    <property type="entry name" value="PROTEIN KINASE DOMAIN-CONTAINING PROTEIN"/>
    <property type="match status" value="1"/>
</dbReference>
<evidence type="ECO:0000259" key="1">
    <source>
        <dbReference type="PROSITE" id="PS50011"/>
    </source>
</evidence>
<dbReference type="PANTHER" id="PTHR45631">
    <property type="entry name" value="OS07G0107800 PROTEIN-RELATED"/>
    <property type="match status" value="1"/>
</dbReference>
<keyword evidence="3" id="KW-1185">Reference proteome</keyword>
<comment type="caution">
    <text evidence="2">The sequence shown here is derived from an EMBL/GenBank/DDBJ whole genome shotgun (WGS) entry which is preliminary data.</text>
</comment>
<feature type="domain" description="Protein kinase" evidence="1">
    <location>
        <begin position="1"/>
        <end position="275"/>
    </location>
</feature>
<dbReference type="InterPro" id="IPR011009">
    <property type="entry name" value="Kinase-like_dom_sf"/>
</dbReference>
<dbReference type="Proteomes" id="UP001174677">
    <property type="component" value="Chromosome 6"/>
</dbReference>
<dbReference type="Gene3D" id="1.10.510.10">
    <property type="entry name" value="Transferase(Phosphotransferase) domain 1"/>
    <property type="match status" value="1"/>
</dbReference>
<dbReference type="Gene3D" id="3.30.200.20">
    <property type="entry name" value="Phosphorylase Kinase, domain 1"/>
    <property type="match status" value="1"/>
</dbReference>
<dbReference type="EMBL" id="JARPOI010000006">
    <property type="protein sequence ID" value="KAJ9179273.1"/>
    <property type="molecule type" value="Genomic_DNA"/>
</dbReference>
<evidence type="ECO:0000313" key="3">
    <source>
        <dbReference type="Proteomes" id="UP001174677"/>
    </source>
</evidence>
<dbReference type="InterPro" id="IPR001245">
    <property type="entry name" value="Ser-Thr/Tyr_kinase_cat_dom"/>
</dbReference>
<accession>A0ABQ9MKC3</accession>
<dbReference type="PROSITE" id="PS00108">
    <property type="entry name" value="PROTEIN_KINASE_ST"/>
    <property type="match status" value="1"/>
</dbReference>
<dbReference type="SMART" id="SM00220">
    <property type="entry name" value="S_TKc"/>
    <property type="match status" value="1"/>
</dbReference>
<dbReference type="InterPro" id="IPR008271">
    <property type="entry name" value="Ser/Thr_kinase_AS"/>
</dbReference>
<dbReference type="InterPro" id="IPR000719">
    <property type="entry name" value="Prot_kinase_dom"/>
</dbReference>
<reference evidence="2" key="1">
    <citation type="journal article" date="2023" name="Plant Biotechnol. J.">
        <title>Chromosome-level wild Hevea brasiliensis genome provides new tools for genomic-assisted breeding and valuable loci to elevate rubber yield.</title>
        <authorList>
            <person name="Cheng H."/>
            <person name="Song X."/>
            <person name="Hu Y."/>
            <person name="Wu T."/>
            <person name="Yang Q."/>
            <person name="An Z."/>
            <person name="Feng S."/>
            <person name="Deng Z."/>
            <person name="Wu W."/>
            <person name="Zeng X."/>
            <person name="Tu M."/>
            <person name="Wang X."/>
            <person name="Huang H."/>
        </authorList>
    </citation>
    <scope>NUCLEOTIDE SEQUENCE</scope>
    <source>
        <strain evidence="2">MT/VB/25A 57/8</strain>
    </source>
</reference>
<dbReference type="Pfam" id="PF07714">
    <property type="entry name" value="PK_Tyr_Ser-Thr"/>
    <property type="match status" value="1"/>
</dbReference>
<name>A0ABQ9MKC3_HEVBR</name>
<dbReference type="PROSITE" id="PS50011">
    <property type="entry name" value="PROTEIN_KINASE_DOM"/>
    <property type="match status" value="1"/>
</dbReference>
<organism evidence="2 3">
    <name type="scientific">Hevea brasiliensis</name>
    <name type="common">Para rubber tree</name>
    <name type="synonym">Siphonia brasiliensis</name>
    <dbReference type="NCBI Taxonomy" id="3981"/>
    <lineage>
        <taxon>Eukaryota</taxon>
        <taxon>Viridiplantae</taxon>
        <taxon>Streptophyta</taxon>
        <taxon>Embryophyta</taxon>
        <taxon>Tracheophyta</taxon>
        <taxon>Spermatophyta</taxon>
        <taxon>Magnoliopsida</taxon>
        <taxon>eudicotyledons</taxon>
        <taxon>Gunneridae</taxon>
        <taxon>Pentapetalae</taxon>
        <taxon>rosids</taxon>
        <taxon>fabids</taxon>
        <taxon>Malpighiales</taxon>
        <taxon>Euphorbiaceae</taxon>
        <taxon>Crotonoideae</taxon>
        <taxon>Micrandreae</taxon>
        <taxon>Hevea</taxon>
    </lineage>
</organism>